<proteinExistence type="predicted"/>
<organism evidence="1 2">
    <name type="scientific">Coemansia aciculifera</name>
    <dbReference type="NCBI Taxonomy" id="417176"/>
    <lineage>
        <taxon>Eukaryota</taxon>
        <taxon>Fungi</taxon>
        <taxon>Fungi incertae sedis</taxon>
        <taxon>Zoopagomycota</taxon>
        <taxon>Kickxellomycotina</taxon>
        <taxon>Kickxellomycetes</taxon>
        <taxon>Kickxellales</taxon>
        <taxon>Kickxellaceae</taxon>
        <taxon>Coemansia</taxon>
    </lineage>
</organism>
<evidence type="ECO:0000313" key="1">
    <source>
        <dbReference type="EMBL" id="KAJ2892417.1"/>
    </source>
</evidence>
<sequence length="386" mass="44026">MITMPTQDVLGDVRQDPGSGMGMGYHGHSMVRGVNIGGFLVPEFWITPSLIASIPDPKPNDYLQLCNRLGPEATLSLMRKHWETWVTEVEVQRLAQAGLTHLRIPIGHWEFVESDEGFVRGGLPYFKRLVYWANKHGLKVIPDMHTAPGSQNGFDNSGSTNGINWTKDPRSVSLSKRALIMMLKYISSDPVILATVDAVDLLNEPFIDSLDFAQLWEYDTGGHTLISSGLRKFPPVISIVDRGFKEFSWWQTRWPKDWNTKHADAWLDAHLYHVFDRNIDDWSLENHLRLVCQNGRDLKANSTSFPIIVGEWSLALPQVALRGRENEARRRFAEAQLDAYELGGAGWVFWCFKTEVSPEWSFLDALDRSWIPQPLTNREFTPICQY</sequence>
<dbReference type="EMBL" id="JANBVB010000736">
    <property type="protein sequence ID" value="KAJ2892417.1"/>
    <property type="molecule type" value="Genomic_DNA"/>
</dbReference>
<protein>
    <submittedName>
        <fullName evidence="1">Uncharacterized protein</fullName>
    </submittedName>
</protein>
<accession>A0ACC1M2A9</accession>
<reference evidence="1" key="1">
    <citation type="submission" date="2022-07" db="EMBL/GenBank/DDBJ databases">
        <title>Phylogenomic reconstructions and comparative analyses of Kickxellomycotina fungi.</title>
        <authorList>
            <person name="Reynolds N.K."/>
            <person name="Stajich J.E."/>
            <person name="Barry K."/>
            <person name="Grigoriev I.V."/>
            <person name="Crous P."/>
            <person name="Smith M.E."/>
        </authorList>
    </citation>
    <scope>NUCLEOTIDE SEQUENCE</scope>
    <source>
        <strain evidence="1">CBS 190363</strain>
    </source>
</reference>
<gene>
    <name evidence="1" type="ORF">IWW38_003228</name>
</gene>
<evidence type="ECO:0000313" key="2">
    <source>
        <dbReference type="Proteomes" id="UP001139981"/>
    </source>
</evidence>
<name>A0ACC1M2A9_9FUNG</name>
<keyword evidence="2" id="KW-1185">Reference proteome</keyword>
<comment type="caution">
    <text evidence="1">The sequence shown here is derived from an EMBL/GenBank/DDBJ whole genome shotgun (WGS) entry which is preliminary data.</text>
</comment>
<dbReference type="Proteomes" id="UP001139981">
    <property type="component" value="Unassembled WGS sequence"/>
</dbReference>